<protein>
    <submittedName>
        <fullName evidence="4">S-layer homology domain-containing protein</fullName>
    </submittedName>
</protein>
<proteinExistence type="inferred from homology"/>
<feature type="signal peptide" evidence="2">
    <location>
        <begin position="1"/>
        <end position="20"/>
    </location>
</feature>
<dbReference type="Proteomes" id="UP000746751">
    <property type="component" value="Unassembled WGS sequence"/>
</dbReference>
<name>A0A921LR79_9ACTN</name>
<reference evidence="4" key="2">
    <citation type="submission" date="2021-09" db="EMBL/GenBank/DDBJ databases">
        <authorList>
            <person name="Gilroy R."/>
        </authorList>
    </citation>
    <scope>NUCLEOTIDE SEQUENCE</scope>
    <source>
        <strain evidence="4">ChiGjej2B2-7701</strain>
    </source>
</reference>
<dbReference type="PANTHER" id="PTHR12411">
    <property type="entry name" value="CYSTEINE PROTEASE FAMILY C1-RELATED"/>
    <property type="match status" value="1"/>
</dbReference>
<dbReference type="InterPro" id="IPR040528">
    <property type="entry name" value="Lectin-like"/>
</dbReference>
<dbReference type="InterPro" id="IPR001119">
    <property type="entry name" value="SLH_dom"/>
</dbReference>
<dbReference type="SUPFAM" id="SSF54001">
    <property type="entry name" value="Cysteine proteinases"/>
    <property type="match status" value="1"/>
</dbReference>
<evidence type="ECO:0000259" key="3">
    <source>
        <dbReference type="PROSITE" id="PS51272"/>
    </source>
</evidence>
<dbReference type="PROSITE" id="PS00139">
    <property type="entry name" value="THIOL_PROTEASE_CYS"/>
    <property type="match status" value="1"/>
</dbReference>
<dbReference type="PROSITE" id="PS51272">
    <property type="entry name" value="SLH"/>
    <property type="match status" value="3"/>
</dbReference>
<evidence type="ECO:0000313" key="5">
    <source>
        <dbReference type="Proteomes" id="UP000746751"/>
    </source>
</evidence>
<feature type="domain" description="SLH" evidence="3">
    <location>
        <begin position="761"/>
        <end position="826"/>
    </location>
</feature>
<dbReference type="InterPro" id="IPR038765">
    <property type="entry name" value="Papain-like_cys_pep_sf"/>
</dbReference>
<accession>A0A921LR79</accession>
<evidence type="ECO:0000256" key="2">
    <source>
        <dbReference type="SAM" id="SignalP"/>
    </source>
</evidence>
<keyword evidence="2" id="KW-0732">Signal</keyword>
<comment type="caution">
    <text evidence="4">The sequence shown here is derived from an EMBL/GenBank/DDBJ whole genome shotgun (WGS) entry which is preliminary data.</text>
</comment>
<dbReference type="InterPro" id="IPR013128">
    <property type="entry name" value="Peptidase_C1A"/>
</dbReference>
<dbReference type="CDD" id="cd02619">
    <property type="entry name" value="Peptidase_C1"/>
    <property type="match status" value="1"/>
</dbReference>
<feature type="domain" description="SLH" evidence="3">
    <location>
        <begin position="634"/>
        <end position="697"/>
    </location>
</feature>
<dbReference type="GO" id="GO:0008234">
    <property type="term" value="F:cysteine-type peptidase activity"/>
    <property type="evidence" value="ECO:0007669"/>
    <property type="project" value="InterPro"/>
</dbReference>
<sequence length="826" mass="89818">MILRGALALCVATAALGVTAQPALGLDVDRELAARTNEAYNFSANADTIRLQTAKDVLPSRYDLRDLGVVTPVKFQNPWGTCWGFGAIAASETSILSEAGQTYADTGFDLSERHLAYFTSNHIPVGDENYDNQGGEGGYNALTETDALNDPVLAEDLLGYPLENATYNRNGYSTYATSLFSSGIGPVLESDAPYQNDEGIVDPSGVFWSEQGTWSLAESLRGTSVAALEESFILPSPATLTSDGTSYTYTYNELATTAMKEQILAGRALAISFHGDQSMPGQASENAYINPDTWAHYTYEPAVLNHMVTIVGWDDSYSKENFNAGHQPPADGAWIVKNSWGSADGEFPNKFAWGDNGYFYLSYYDQSIVTVEAFDFDLTGRETDQNGQYIVNQYDYLPTEQANAVPYDDKASAANVFTAAEPQDLTSLSCETSTPQTKVTYEVYRLADDAADPTDGELALTLEETYEFGGYHLATIPEADRAKLHFDEGERFSVVVTMQGPDGYYILAQAAFNDTYRDRAISQLEQQEESTHALRGHLVNQLTTEYRAEHPDATDEEVDFYLATKEEWLASAIHDAIQLQVPGYFKGVVNDGESFLMAEGAWMDWSDMAEETSGALGGVFDIDNPSIKAYAVPVDEPYTDVPADAWYHDEVIRVTELGFMGGYGDGTFGPEHELLREQAAMVMWNALGEGATDAPAADRSDVAQDEWYSNAVNWVVASELINGYDGSDKFGVGDPLTREQFACIIANAAGADLSEQDTSVLDDYVDGDGVSDWARPAVAWAVETGVINGVEGEDGTRTLEAVRDITRAEMAAMMLNAVDAGALAEG</sequence>
<dbReference type="InterPro" id="IPR000169">
    <property type="entry name" value="Pept_cys_AS"/>
</dbReference>
<organism evidence="4 5">
    <name type="scientific">Collinsella ihumii</name>
    <dbReference type="NCBI Taxonomy" id="1720204"/>
    <lineage>
        <taxon>Bacteria</taxon>
        <taxon>Bacillati</taxon>
        <taxon>Actinomycetota</taxon>
        <taxon>Coriobacteriia</taxon>
        <taxon>Coriobacteriales</taxon>
        <taxon>Coriobacteriaceae</taxon>
        <taxon>Collinsella</taxon>
    </lineage>
</organism>
<dbReference type="Pfam" id="PF18560">
    <property type="entry name" value="Lectin_like"/>
    <property type="match status" value="1"/>
</dbReference>
<dbReference type="EMBL" id="DYVF01000034">
    <property type="protein sequence ID" value="HJG30730.1"/>
    <property type="molecule type" value="Genomic_DNA"/>
</dbReference>
<dbReference type="Pfam" id="PF00112">
    <property type="entry name" value="Peptidase_C1"/>
    <property type="match status" value="2"/>
</dbReference>
<evidence type="ECO:0000256" key="1">
    <source>
        <dbReference type="ARBA" id="ARBA00008455"/>
    </source>
</evidence>
<evidence type="ECO:0000313" key="4">
    <source>
        <dbReference type="EMBL" id="HJG30730.1"/>
    </source>
</evidence>
<dbReference type="GO" id="GO:0006508">
    <property type="term" value="P:proteolysis"/>
    <property type="evidence" value="ECO:0007669"/>
    <property type="project" value="InterPro"/>
</dbReference>
<dbReference type="SMART" id="SM00645">
    <property type="entry name" value="Pept_C1"/>
    <property type="match status" value="1"/>
</dbReference>
<gene>
    <name evidence="4" type="ORF">K8U80_04975</name>
</gene>
<reference evidence="4" key="1">
    <citation type="journal article" date="2021" name="PeerJ">
        <title>Extensive microbial diversity within the chicken gut microbiome revealed by metagenomics and culture.</title>
        <authorList>
            <person name="Gilroy R."/>
            <person name="Ravi A."/>
            <person name="Getino M."/>
            <person name="Pursley I."/>
            <person name="Horton D.L."/>
            <person name="Alikhan N.F."/>
            <person name="Baker D."/>
            <person name="Gharbi K."/>
            <person name="Hall N."/>
            <person name="Watson M."/>
            <person name="Adriaenssens E.M."/>
            <person name="Foster-Nyarko E."/>
            <person name="Jarju S."/>
            <person name="Secka A."/>
            <person name="Antonio M."/>
            <person name="Oren A."/>
            <person name="Chaudhuri R.R."/>
            <person name="La Ragione R."/>
            <person name="Hildebrand F."/>
            <person name="Pallen M.J."/>
        </authorList>
    </citation>
    <scope>NUCLEOTIDE SEQUENCE</scope>
    <source>
        <strain evidence="4">ChiGjej2B2-7701</strain>
    </source>
</reference>
<dbReference type="Pfam" id="PF00395">
    <property type="entry name" value="SLH"/>
    <property type="match status" value="3"/>
</dbReference>
<feature type="chain" id="PRO_5038535408" evidence="2">
    <location>
        <begin position="21"/>
        <end position="826"/>
    </location>
</feature>
<dbReference type="AlphaFoldDB" id="A0A921LR79"/>
<feature type="domain" description="SLH" evidence="3">
    <location>
        <begin position="698"/>
        <end position="759"/>
    </location>
</feature>
<dbReference type="Gene3D" id="3.90.70.10">
    <property type="entry name" value="Cysteine proteinases"/>
    <property type="match status" value="1"/>
</dbReference>
<comment type="similarity">
    <text evidence="1">Belongs to the peptidase C1 family.</text>
</comment>
<dbReference type="InterPro" id="IPR000668">
    <property type="entry name" value="Peptidase_C1A_C"/>
</dbReference>